<accession>A0A2V0RKR8</accession>
<dbReference type="EMBL" id="BDQA01000744">
    <property type="protein sequence ID" value="GBH22182.1"/>
    <property type="molecule type" value="Genomic_RNA"/>
</dbReference>
<protein>
    <submittedName>
        <fullName evidence="1">Uncharacterized protein</fullName>
    </submittedName>
</protein>
<sequence>MTETLLSVGVDTEILATITVVYSVVRMYFQWRRWLQEHENQSGGSATSTMQFALELVKSQAQTAPGILQNSSAYDAVIKRIDERIDELNEKMSMTSTLLHQDHELLSMKADKGEESLLRQHPRDKPQSVPIDQHLICFRCGRLDATCVCA</sequence>
<proteinExistence type="predicted"/>
<reference evidence="1" key="1">
    <citation type="submission" date="2017-04" db="EMBL/GenBank/DDBJ databases">
        <title>Unveiling RNA virosphere associated with marine microorganisms.</title>
        <authorList>
            <person name="Urayama S."/>
            <person name="Takaki Y."/>
            <person name="Nishi S."/>
            <person name="Yoshida Y."/>
            <person name="Deguchi S."/>
            <person name="Takai K."/>
            <person name="Nunoura T."/>
        </authorList>
    </citation>
    <scope>NUCLEOTIDE SEQUENCE</scope>
</reference>
<dbReference type="AlphaFoldDB" id="A0A2V0RKR8"/>
<evidence type="ECO:0000313" key="1">
    <source>
        <dbReference type="EMBL" id="GBH22182.1"/>
    </source>
</evidence>
<comment type="caution">
    <text evidence="1">The sequence shown here is derived from an EMBL/GenBank/DDBJ whole genome shotgun (WGS) entry which is preliminary data.</text>
</comment>
<organism evidence="1">
    <name type="scientific">viral metagenome</name>
    <dbReference type="NCBI Taxonomy" id="1070528"/>
    <lineage>
        <taxon>unclassified sequences</taxon>
        <taxon>metagenomes</taxon>
        <taxon>organismal metagenomes</taxon>
    </lineage>
</organism>
<name>A0A2V0RKR8_9ZZZZ</name>